<dbReference type="Gene3D" id="3.40.50.200">
    <property type="entry name" value="Peptidase S8/S53 domain"/>
    <property type="match status" value="1"/>
</dbReference>
<keyword evidence="11" id="KW-1185">Reference proteome</keyword>
<proteinExistence type="inferred from homology"/>
<dbReference type="SUPFAM" id="SSF54897">
    <property type="entry name" value="Protease propeptides/inhibitors"/>
    <property type="match status" value="1"/>
</dbReference>
<dbReference type="AlphaFoldDB" id="A0AAN7BJQ4"/>
<dbReference type="Pfam" id="PF05922">
    <property type="entry name" value="Inhibitor_I9"/>
    <property type="match status" value="1"/>
</dbReference>
<organism evidence="10 11">
    <name type="scientific">Podospora fimiseda</name>
    <dbReference type="NCBI Taxonomy" id="252190"/>
    <lineage>
        <taxon>Eukaryota</taxon>
        <taxon>Fungi</taxon>
        <taxon>Dikarya</taxon>
        <taxon>Ascomycota</taxon>
        <taxon>Pezizomycotina</taxon>
        <taxon>Sordariomycetes</taxon>
        <taxon>Sordariomycetidae</taxon>
        <taxon>Sordariales</taxon>
        <taxon>Podosporaceae</taxon>
        <taxon>Podospora</taxon>
    </lineage>
</organism>
<comment type="caution">
    <text evidence="6">Lacks conserved residue(s) required for the propagation of feature annotation.</text>
</comment>
<dbReference type="PRINTS" id="PR00723">
    <property type="entry name" value="SUBTILISIN"/>
</dbReference>
<dbReference type="InterPro" id="IPR015500">
    <property type="entry name" value="Peptidase_S8_subtilisin-rel"/>
</dbReference>
<comment type="caution">
    <text evidence="10">The sequence shown here is derived from an EMBL/GenBank/DDBJ whole genome shotgun (WGS) entry which is preliminary data.</text>
</comment>
<evidence type="ECO:0000256" key="2">
    <source>
        <dbReference type="ARBA" id="ARBA00022670"/>
    </source>
</evidence>
<evidence type="ECO:0000256" key="4">
    <source>
        <dbReference type="ARBA" id="ARBA00022801"/>
    </source>
</evidence>
<evidence type="ECO:0000256" key="7">
    <source>
        <dbReference type="SAM" id="SignalP"/>
    </source>
</evidence>
<dbReference type="CDD" id="cd04077">
    <property type="entry name" value="Peptidases_S8_PCSK9_ProteinaseK_like"/>
    <property type="match status" value="1"/>
</dbReference>
<reference evidence="10" key="2">
    <citation type="submission" date="2023-05" db="EMBL/GenBank/DDBJ databases">
        <authorList>
            <consortium name="Lawrence Berkeley National Laboratory"/>
            <person name="Steindorff A."/>
            <person name="Hensen N."/>
            <person name="Bonometti L."/>
            <person name="Westerberg I."/>
            <person name="Brannstrom I.O."/>
            <person name="Guillou S."/>
            <person name="Cros-Aarteil S."/>
            <person name="Calhoun S."/>
            <person name="Haridas S."/>
            <person name="Kuo A."/>
            <person name="Mondo S."/>
            <person name="Pangilinan J."/>
            <person name="Riley R."/>
            <person name="Labutti K."/>
            <person name="Andreopoulos B."/>
            <person name="Lipzen A."/>
            <person name="Chen C."/>
            <person name="Yanf M."/>
            <person name="Daum C."/>
            <person name="Ng V."/>
            <person name="Clum A."/>
            <person name="Ohm R."/>
            <person name="Martin F."/>
            <person name="Silar P."/>
            <person name="Natvig D."/>
            <person name="Lalanne C."/>
            <person name="Gautier V."/>
            <person name="Ament-Velasquez S.L."/>
            <person name="Kruys A."/>
            <person name="Hutchinson M.I."/>
            <person name="Powell A.J."/>
            <person name="Barry K."/>
            <person name="Miller A.N."/>
            <person name="Grigoriev I.V."/>
            <person name="Debuchy R."/>
            <person name="Gladieux P."/>
            <person name="Thoren M.H."/>
            <person name="Johannesson H."/>
        </authorList>
    </citation>
    <scope>NUCLEOTIDE SEQUENCE</scope>
    <source>
        <strain evidence="10">CBS 990.96</strain>
    </source>
</reference>
<dbReference type="GO" id="GO:0004252">
    <property type="term" value="F:serine-type endopeptidase activity"/>
    <property type="evidence" value="ECO:0007669"/>
    <property type="project" value="InterPro"/>
</dbReference>
<dbReference type="Gene3D" id="3.30.70.80">
    <property type="entry name" value="Peptidase S8 propeptide/proteinase inhibitor I9"/>
    <property type="match status" value="1"/>
</dbReference>
<feature type="signal peptide" evidence="7">
    <location>
        <begin position="1"/>
        <end position="17"/>
    </location>
</feature>
<evidence type="ECO:0000256" key="5">
    <source>
        <dbReference type="ARBA" id="ARBA00022825"/>
    </source>
</evidence>
<sequence length="401" mass="40900">MLFSAAVLLSLLPLVLSAPSGHLLDKRAPLLHARSGKVIPGQYIVKFKDETSQTVLSAAVGKVKTTHVYKGAFKGFAGSLDSKSLEEVRNLPEVEYVEEDAVVTITDGEVASKTGSSPRAIVTQLNPPWNLARISSHTLGSNVYKYDSTAGLGTCAYVLGTGIQINHPQFAGGAVWGANFVDATTTDGNGHGTAIAGIIRSTIYGVAKQTKLVAVKVLNNSGSGTTSGIIQALNFVQTDWPTRGCANGVVAALTFGGGFSAALNSAATNLVNSGIFVTTGVGSSNSQVGGSPASAPAVCSIGASNSADQVASFNDYGPLLDLYAPGVTILTTWINGGTNTLSGTTLAMAHVAGIGALLLGLPSSLNGATLCDYIKSIATSGVLTGVPPNTNNLLAYNGWDL</sequence>
<keyword evidence="5" id="KW-0720">Serine protease</keyword>
<dbReference type="InterPro" id="IPR050131">
    <property type="entry name" value="Peptidase_S8_subtilisin-like"/>
</dbReference>
<protein>
    <submittedName>
        <fullName evidence="10">Peptidase S8/S53 domain-containing protein</fullName>
    </submittedName>
</protein>
<accession>A0AAN7BJQ4</accession>
<evidence type="ECO:0000259" key="8">
    <source>
        <dbReference type="Pfam" id="PF00082"/>
    </source>
</evidence>
<feature type="domain" description="Peptidase S8/S53" evidence="8">
    <location>
        <begin position="158"/>
        <end position="381"/>
    </location>
</feature>
<evidence type="ECO:0000313" key="10">
    <source>
        <dbReference type="EMBL" id="KAK4224841.1"/>
    </source>
</evidence>
<dbReference type="InterPro" id="IPR000209">
    <property type="entry name" value="Peptidase_S8/S53_dom"/>
</dbReference>
<evidence type="ECO:0000256" key="1">
    <source>
        <dbReference type="ARBA" id="ARBA00011073"/>
    </source>
</evidence>
<comment type="similarity">
    <text evidence="1 6">Belongs to the peptidase S8 family.</text>
</comment>
<dbReference type="InterPro" id="IPR034193">
    <property type="entry name" value="PCSK9_ProteinaseK-like"/>
</dbReference>
<feature type="chain" id="PRO_5042993412" evidence="7">
    <location>
        <begin position="18"/>
        <end position="401"/>
    </location>
</feature>
<dbReference type="Pfam" id="PF00082">
    <property type="entry name" value="Peptidase_S8"/>
    <property type="match status" value="1"/>
</dbReference>
<keyword evidence="4" id="KW-0378">Hydrolase</keyword>
<evidence type="ECO:0000259" key="9">
    <source>
        <dbReference type="Pfam" id="PF05922"/>
    </source>
</evidence>
<dbReference type="SUPFAM" id="SSF52743">
    <property type="entry name" value="Subtilisin-like"/>
    <property type="match status" value="1"/>
</dbReference>
<dbReference type="Proteomes" id="UP001301958">
    <property type="component" value="Unassembled WGS sequence"/>
</dbReference>
<keyword evidence="3 7" id="KW-0732">Signal</keyword>
<dbReference type="GO" id="GO:0006508">
    <property type="term" value="P:proteolysis"/>
    <property type="evidence" value="ECO:0007669"/>
    <property type="project" value="UniProtKB-KW"/>
</dbReference>
<reference evidence="10" key="1">
    <citation type="journal article" date="2023" name="Mol. Phylogenet. Evol.">
        <title>Genome-scale phylogeny and comparative genomics of the fungal order Sordariales.</title>
        <authorList>
            <person name="Hensen N."/>
            <person name="Bonometti L."/>
            <person name="Westerberg I."/>
            <person name="Brannstrom I.O."/>
            <person name="Guillou S."/>
            <person name="Cros-Aarteil S."/>
            <person name="Calhoun S."/>
            <person name="Haridas S."/>
            <person name="Kuo A."/>
            <person name="Mondo S."/>
            <person name="Pangilinan J."/>
            <person name="Riley R."/>
            <person name="LaButti K."/>
            <person name="Andreopoulos B."/>
            <person name="Lipzen A."/>
            <person name="Chen C."/>
            <person name="Yan M."/>
            <person name="Daum C."/>
            <person name="Ng V."/>
            <person name="Clum A."/>
            <person name="Steindorff A."/>
            <person name="Ohm R.A."/>
            <person name="Martin F."/>
            <person name="Silar P."/>
            <person name="Natvig D.O."/>
            <person name="Lalanne C."/>
            <person name="Gautier V."/>
            <person name="Ament-Velasquez S.L."/>
            <person name="Kruys A."/>
            <person name="Hutchinson M.I."/>
            <person name="Powell A.J."/>
            <person name="Barry K."/>
            <person name="Miller A.N."/>
            <person name="Grigoriev I.V."/>
            <person name="Debuchy R."/>
            <person name="Gladieux P."/>
            <person name="Hiltunen Thoren M."/>
            <person name="Johannesson H."/>
        </authorList>
    </citation>
    <scope>NUCLEOTIDE SEQUENCE</scope>
    <source>
        <strain evidence="10">CBS 990.96</strain>
    </source>
</reference>
<dbReference type="InterPro" id="IPR010259">
    <property type="entry name" value="S8pro/Inhibitor_I9"/>
</dbReference>
<dbReference type="PANTHER" id="PTHR43806">
    <property type="entry name" value="PEPTIDASE S8"/>
    <property type="match status" value="1"/>
</dbReference>
<evidence type="ECO:0000256" key="3">
    <source>
        <dbReference type="ARBA" id="ARBA00022729"/>
    </source>
</evidence>
<dbReference type="GO" id="GO:0005576">
    <property type="term" value="C:extracellular region"/>
    <property type="evidence" value="ECO:0007669"/>
    <property type="project" value="UniProtKB-ARBA"/>
</dbReference>
<dbReference type="PANTHER" id="PTHR43806:SF58">
    <property type="entry name" value="ALKALINE PROTEASE 1-RELATED"/>
    <property type="match status" value="1"/>
</dbReference>
<evidence type="ECO:0000313" key="11">
    <source>
        <dbReference type="Proteomes" id="UP001301958"/>
    </source>
</evidence>
<name>A0AAN7BJQ4_9PEZI</name>
<feature type="domain" description="Inhibitor I9" evidence="9">
    <location>
        <begin position="55"/>
        <end position="105"/>
    </location>
</feature>
<dbReference type="InterPro" id="IPR036852">
    <property type="entry name" value="Peptidase_S8/S53_dom_sf"/>
</dbReference>
<gene>
    <name evidence="10" type="ORF">QBC38DRAFT_484574</name>
</gene>
<evidence type="ECO:0000256" key="6">
    <source>
        <dbReference type="PROSITE-ProRule" id="PRU01240"/>
    </source>
</evidence>
<dbReference type="PROSITE" id="PS51892">
    <property type="entry name" value="SUBTILASE"/>
    <property type="match status" value="1"/>
</dbReference>
<dbReference type="EMBL" id="MU865382">
    <property type="protein sequence ID" value="KAK4224841.1"/>
    <property type="molecule type" value="Genomic_DNA"/>
</dbReference>
<dbReference type="InterPro" id="IPR037045">
    <property type="entry name" value="S8pro/Inhibitor_I9_sf"/>
</dbReference>
<keyword evidence="2" id="KW-0645">Protease</keyword>